<sequence length="93" mass="10677">MELARYVLRVSVFGGMDGLMRIVNILRRGKVRYRNLKAEFDGTKVEIRICLEGVNDEVRWIASKLERLPETYVVKVEPTPEELREVEAATTPG</sequence>
<keyword evidence="2" id="KW-1185">Reference proteome</keyword>
<dbReference type="HOGENOM" id="CLU_2393013_0_0_2"/>
<organism evidence="1 2">
    <name type="scientific">Pyrolobus fumarii (strain DSM 11204 / 1A)</name>
    <dbReference type="NCBI Taxonomy" id="694429"/>
    <lineage>
        <taxon>Archaea</taxon>
        <taxon>Thermoproteota</taxon>
        <taxon>Thermoprotei</taxon>
        <taxon>Desulfurococcales</taxon>
        <taxon>Pyrodictiaceae</taxon>
        <taxon>Pyrolobus</taxon>
    </lineage>
</organism>
<evidence type="ECO:0000313" key="2">
    <source>
        <dbReference type="Proteomes" id="UP000001037"/>
    </source>
</evidence>
<accession>G0ECI0</accession>
<dbReference type="RefSeq" id="WP_014027227.1">
    <property type="nucleotide sequence ID" value="NC_015931.1"/>
</dbReference>
<reference evidence="1 2" key="1">
    <citation type="journal article" date="2011" name="Stand. Genomic Sci.">
        <title>Complete genome sequence of the hyperthermophilic chemolithoautotroph Pyrolobus fumarii type strain (1A).</title>
        <authorList>
            <person name="Anderson I."/>
            <person name="Goker M."/>
            <person name="Nolan M."/>
            <person name="Lucas S."/>
            <person name="Hammon N."/>
            <person name="Deshpande S."/>
            <person name="Cheng J.F."/>
            <person name="Tapia R."/>
            <person name="Han C."/>
            <person name="Goodwin L."/>
            <person name="Pitluck S."/>
            <person name="Huntemann M."/>
            <person name="Liolios K."/>
            <person name="Ivanova N."/>
            <person name="Pagani I."/>
            <person name="Mavromatis K."/>
            <person name="Ovchinikova G."/>
            <person name="Pati A."/>
            <person name="Chen A."/>
            <person name="Palaniappan K."/>
            <person name="Land M."/>
            <person name="Hauser L."/>
            <person name="Brambilla E.M."/>
            <person name="Huber H."/>
            <person name="Yasawong M."/>
            <person name="Rohde M."/>
            <person name="Spring S."/>
            <person name="Abt B."/>
            <person name="Sikorski J."/>
            <person name="Wirth R."/>
            <person name="Detter J.C."/>
            <person name="Woyke T."/>
            <person name="Bristow J."/>
            <person name="Eisen J.A."/>
            <person name="Markowitz V."/>
            <person name="Hugenholtz P."/>
            <person name="Kyrpides N.C."/>
            <person name="Klenk H.P."/>
            <person name="Lapidus A."/>
        </authorList>
    </citation>
    <scope>NUCLEOTIDE SEQUENCE [LARGE SCALE GENOMIC DNA]</scope>
    <source>
        <strain evidence="2">DSM 11204 / 1A</strain>
    </source>
</reference>
<dbReference type="AlphaFoldDB" id="G0ECI0"/>
<gene>
    <name evidence="1" type="ordered locus">Pyrfu_1694</name>
</gene>
<proteinExistence type="predicted"/>
<dbReference type="Proteomes" id="UP000001037">
    <property type="component" value="Chromosome"/>
</dbReference>
<dbReference type="KEGG" id="pfm:Pyrfu_1694"/>
<name>G0ECI0_PYRF1</name>
<dbReference type="InParanoid" id="G0ECI0"/>
<dbReference type="GeneID" id="11138883"/>
<dbReference type="STRING" id="694429.Pyrfu_1694"/>
<evidence type="ECO:0008006" key="3">
    <source>
        <dbReference type="Google" id="ProtNLM"/>
    </source>
</evidence>
<dbReference type="Pfam" id="PF13710">
    <property type="entry name" value="ACT_5"/>
    <property type="match status" value="1"/>
</dbReference>
<evidence type="ECO:0000313" key="1">
    <source>
        <dbReference type="EMBL" id="AEM39550.1"/>
    </source>
</evidence>
<protein>
    <recommendedName>
        <fullName evidence="3">Acetolactate synthase small subunit</fullName>
    </recommendedName>
</protein>
<dbReference type="OrthoDB" id="14894at2157"/>
<dbReference type="EMBL" id="CP002838">
    <property type="protein sequence ID" value="AEM39550.1"/>
    <property type="molecule type" value="Genomic_DNA"/>
</dbReference>
<dbReference type="eggNOG" id="arCOG05680">
    <property type="taxonomic scope" value="Archaea"/>
</dbReference>